<dbReference type="Pfam" id="PF13401">
    <property type="entry name" value="AAA_22"/>
    <property type="match status" value="1"/>
</dbReference>
<keyword evidence="4" id="KW-1185">Reference proteome</keyword>
<proteinExistence type="predicted"/>
<dbReference type="PANTHER" id="PTHR34704:SF1">
    <property type="entry name" value="ATPASE"/>
    <property type="match status" value="1"/>
</dbReference>
<dbReference type="InterPro" id="IPR027417">
    <property type="entry name" value="P-loop_NTPase"/>
</dbReference>
<dbReference type="Pfam" id="PF03008">
    <property type="entry name" value="DUF234"/>
    <property type="match status" value="1"/>
</dbReference>
<dbReference type="RefSeq" id="WP_344462892.1">
    <property type="nucleotide sequence ID" value="NZ_BAAANT010000008.1"/>
</dbReference>
<dbReference type="InterPro" id="IPR004256">
    <property type="entry name" value="DUF234"/>
</dbReference>
<reference evidence="4" key="1">
    <citation type="journal article" date="2019" name="Int. J. Syst. Evol. Microbiol.">
        <title>The Global Catalogue of Microorganisms (GCM) 10K type strain sequencing project: providing services to taxonomists for standard genome sequencing and annotation.</title>
        <authorList>
            <consortium name="The Broad Institute Genomics Platform"/>
            <consortium name="The Broad Institute Genome Sequencing Center for Infectious Disease"/>
            <person name="Wu L."/>
            <person name="Ma J."/>
        </authorList>
    </citation>
    <scope>NUCLEOTIDE SEQUENCE [LARGE SCALE GENOMIC DNA]</scope>
    <source>
        <strain evidence="4">JCM 14560</strain>
    </source>
</reference>
<feature type="domain" description="DUF234" evidence="1">
    <location>
        <begin position="327"/>
        <end position="422"/>
    </location>
</feature>
<evidence type="ECO:0000259" key="1">
    <source>
        <dbReference type="Pfam" id="PF03008"/>
    </source>
</evidence>
<feature type="domain" description="ORC1/DEAH AAA+ ATPase" evidence="2">
    <location>
        <begin position="35"/>
        <end position="160"/>
    </location>
</feature>
<dbReference type="EMBL" id="BAAANT010000008">
    <property type="protein sequence ID" value="GAA2138171.1"/>
    <property type="molecule type" value="Genomic_DNA"/>
</dbReference>
<gene>
    <name evidence="3" type="ORF">GCM10009760_19270</name>
</gene>
<keyword evidence="3" id="KW-0547">Nucleotide-binding</keyword>
<name>A0ABP5KW36_9ACTN</name>
<dbReference type="Gene3D" id="3.40.50.300">
    <property type="entry name" value="P-loop containing nucleotide triphosphate hydrolases"/>
    <property type="match status" value="1"/>
</dbReference>
<dbReference type="InterPro" id="IPR049945">
    <property type="entry name" value="AAA_22"/>
</dbReference>
<dbReference type="GO" id="GO:0005524">
    <property type="term" value="F:ATP binding"/>
    <property type="evidence" value="ECO:0007669"/>
    <property type="project" value="UniProtKB-KW"/>
</dbReference>
<accession>A0ABP5KW36</accession>
<dbReference type="SUPFAM" id="SSF52540">
    <property type="entry name" value="P-loop containing nucleoside triphosphate hydrolases"/>
    <property type="match status" value="1"/>
</dbReference>
<dbReference type="PANTHER" id="PTHR34704">
    <property type="entry name" value="ATPASE"/>
    <property type="match status" value="1"/>
</dbReference>
<protein>
    <submittedName>
        <fullName evidence="3">ATP-binding protein</fullName>
    </submittedName>
</protein>
<sequence length="476" mass="52348">MYRFIGRGRELRILDHALREVREAGAGAGAAQPGQCLLMRGRRRVGKSTLVEEFLRRAEVPQLFFTAGGGSAEDELAELLDAVATSTLPDKAVFAEEAPTQWNAAFRLLAEILPDDSPSVVVIDEVPYLMERIDAFEGMLQRAWDRLLSRKPVLLLLVGSDLSMMEALNSYDRPFHQRGREMVVGPLNPADLSEMLELEPAAAFDAALITGGLPLICREWPVGASMWEFLGAALENPISALLVSAERSLAAEFPPQAMGREVLRAIGTGERTFTNIARAAGGIAHSTLARAADLLIDKRVVAAELPIALHPSKERRYRVADPYLRFWLAFLDPYMAEIERMRGDLTLARVREQWPSWRGRAVEPLIRESLARILPDGMLPAAPAVGGYWTRSNDVEIDLVGADRQPVAKELLFLGSIKWLETSPFDAHDLAALHKHRAALTDDPIPLVAVSRSGVSCAGLQATYGPDELLGAWRAR</sequence>
<evidence type="ECO:0000259" key="2">
    <source>
        <dbReference type="Pfam" id="PF13401"/>
    </source>
</evidence>
<keyword evidence="3" id="KW-0067">ATP-binding</keyword>
<comment type="caution">
    <text evidence="3">The sequence shown here is derived from an EMBL/GenBank/DDBJ whole genome shotgun (WGS) entry which is preliminary data.</text>
</comment>
<evidence type="ECO:0000313" key="4">
    <source>
        <dbReference type="Proteomes" id="UP001422759"/>
    </source>
</evidence>
<evidence type="ECO:0000313" key="3">
    <source>
        <dbReference type="EMBL" id="GAA2138171.1"/>
    </source>
</evidence>
<dbReference type="Proteomes" id="UP001422759">
    <property type="component" value="Unassembled WGS sequence"/>
</dbReference>
<organism evidence="3 4">
    <name type="scientific">Kitasatospora kazusensis</name>
    <dbReference type="NCBI Taxonomy" id="407974"/>
    <lineage>
        <taxon>Bacteria</taxon>
        <taxon>Bacillati</taxon>
        <taxon>Actinomycetota</taxon>
        <taxon>Actinomycetes</taxon>
        <taxon>Kitasatosporales</taxon>
        <taxon>Streptomycetaceae</taxon>
        <taxon>Kitasatospora</taxon>
    </lineage>
</organism>